<organism evidence="4 5">
    <name type="scientific">Streptomyces nanshensis</name>
    <dbReference type="NCBI Taxonomy" id="518642"/>
    <lineage>
        <taxon>Bacteria</taxon>
        <taxon>Bacillati</taxon>
        <taxon>Actinomycetota</taxon>
        <taxon>Actinomycetes</taxon>
        <taxon>Kitasatosporales</taxon>
        <taxon>Streptomycetaceae</taxon>
        <taxon>Streptomyces</taxon>
    </lineage>
</organism>
<keyword evidence="2" id="KW-0012">Acyltransferase</keyword>
<evidence type="ECO:0000313" key="4">
    <source>
        <dbReference type="EMBL" id="OEV06710.1"/>
    </source>
</evidence>
<dbReference type="PROSITE" id="PS51186">
    <property type="entry name" value="GNAT"/>
    <property type="match status" value="1"/>
</dbReference>
<dbReference type="PANTHER" id="PTHR43626">
    <property type="entry name" value="ACYL-COA N-ACYLTRANSFERASE"/>
    <property type="match status" value="1"/>
</dbReference>
<dbReference type="Pfam" id="PF00583">
    <property type="entry name" value="Acetyltransf_1"/>
    <property type="match status" value="1"/>
</dbReference>
<dbReference type="Gene3D" id="3.40.630.30">
    <property type="match status" value="1"/>
</dbReference>
<evidence type="ECO:0000256" key="1">
    <source>
        <dbReference type="ARBA" id="ARBA00022679"/>
    </source>
</evidence>
<dbReference type="GO" id="GO:0005737">
    <property type="term" value="C:cytoplasm"/>
    <property type="evidence" value="ECO:0007669"/>
    <property type="project" value="TreeGrafter"/>
</dbReference>
<protein>
    <submittedName>
        <fullName evidence="4">Acetyltransferase</fullName>
    </submittedName>
</protein>
<sequence>MEVCPPLGDAALNALFAAAWPGHELTDFGARLRRSLLWVAAFRGEELTGFVNVVGDGGVHAFVLDTTVHPSARRRGLGVRLVRRAADEARRAGARWLHVDYEPHLTGFYERCGFAPTAAGLRRLG</sequence>
<evidence type="ECO:0000259" key="3">
    <source>
        <dbReference type="PROSITE" id="PS51186"/>
    </source>
</evidence>
<keyword evidence="1 4" id="KW-0808">Transferase</keyword>
<comment type="caution">
    <text evidence="4">The sequence shown here is derived from an EMBL/GenBank/DDBJ whole genome shotgun (WGS) entry which is preliminary data.</text>
</comment>
<dbReference type="SUPFAM" id="SSF55729">
    <property type="entry name" value="Acyl-CoA N-acyltransferases (Nat)"/>
    <property type="match status" value="1"/>
</dbReference>
<dbReference type="EMBL" id="LJGW01000605">
    <property type="protein sequence ID" value="OEV06710.1"/>
    <property type="molecule type" value="Genomic_DNA"/>
</dbReference>
<proteinExistence type="predicted"/>
<feature type="domain" description="N-acetyltransferase" evidence="3">
    <location>
        <begin position="1"/>
        <end position="125"/>
    </location>
</feature>
<dbReference type="AlphaFoldDB" id="A0A1E7KRY5"/>
<dbReference type="Proteomes" id="UP000176005">
    <property type="component" value="Unassembled WGS sequence"/>
</dbReference>
<dbReference type="InterPro" id="IPR000182">
    <property type="entry name" value="GNAT_dom"/>
</dbReference>
<dbReference type="PANTHER" id="PTHR43626:SF4">
    <property type="entry name" value="GCN5-RELATED N-ACETYLTRANSFERASE 2, CHLOROPLASTIC"/>
    <property type="match status" value="1"/>
</dbReference>
<evidence type="ECO:0000256" key="2">
    <source>
        <dbReference type="ARBA" id="ARBA00023315"/>
    </source>
</evidence>
<dbReference type="InterPro" id="IPR045039">
    <property type="entry name" value="NSI-like"/>
</dbReference>
<accession>A0A1E7KRY5</accession>
<name>A0A1E7KRY5_9ACTN</name>
<dbReference type="InterPro" id="IPR016181">
    <property type="entry name" value="Acyl_CoA_acyltransferase"/>
</dbReference>
<evidence type="ECO:0000313" key="5">
    <source>
        <dbReference type="Proteomes" id="UP000176005"/>
    </source>
</evidence>
<dbReference type="CDD" id="cd04301">
    <property type="entry name" value="NAT_SF"/>
    <property type="match status" value="1"/>
</dbReference>
<dbReference type="PATRIC" id="fig|518642.10.peg.760"/>
<reference evidence="4 5" key="1">
    <citation type="journal article" date="2016" name="Front. Microbiol.">
        <title>Comparative Genomics Analysis of Streptomyces Species Reveals Their Adaptation to the Marine Environment and Their Diversity at the Genomic Level.</title>
        <authorList>
            <person name="Tian X."/>
            <person name="Zhang Z."/>
            <person name="Yang T."/>
            <person name="Chen M."/>
            <person name="Li J."/>
            <person name="Chen F."/>
            <person name="Yang J."/>
            <person name="Li W."/>
            <person name="Zhang B."/>
            <person name="Zhang Z."/>
            <person name="Wu J."/>
            <person name="Zhang C."/>
            <person name="Long L."/>
            <person name="Xiao J."/>
        </authorList>
    </citation>
    <scope>NUCLEOTIDE SEQUENCE [LARGE SCALE GENOMIC DNA]</scope>
    <source>
        <strain evidence="4 5">SCSIO 10429</strain>
    </source>
</reference>
<keyword evidence="5" id="KW-1185">Reference proteome</keyword>
<gene>
    <name evidence="4" type="ORF">AN218_30095</name>
</gene>
<dbReference type="GO" id="GO:0008080">
    <property type="term" value="F:N-acetyltransferase activity"/>
    <property type="evidence" value="ECO:0007669"/>
    <property type="project" value="InterPro"/>
</dbReference>